<accession>R9C591</accession>
<dbReference type="InterPro" id="IPR002477">
    <property type="entry name" value="Peptidoglycan-bd-like"/>
</dbReference>
<sequence>MSTGYILVRLFKVENLLPKTKANLKIINAKSRNIVYEKYNAFDISGKSTIIPLETVDKSLSQSPNSQLIIPYEIYDLEVSVEGVNPIIVRGISVFDGITSIQNIEIKDYNNTINLENLSENATVNEQQEYTSINKNLLMTPFVLKDVFVPEFIVVHLGTPNSSSENIKVRFIDYIKNVASSEIYPTWPEEAIRANIYCQISFALNRVYTEWYRNRGYSFQITNSTAYDQYFIKGRNIFDNISKIVDDIFNEYIRTVGNRTPFFSQYCNGTSVRCAGLSQWGTVDLAKKGMKALDIIKYYFGTDKELVRATIIEGIPESYPGQALRINDVNNNVKVIQKYLNMISKNFPAIPKIYPESGVFGRETEQSVKVFQGVFNLVTDGIVGRVTWYNLSSVYVGIKRLAELNQELEIDLGTGGIREPTDSYEPKWDGKYPGYPMKEGSRGNKVIEFQYYLKTITNEYNIPTNLIVDGVFGNVTRDTVIKFQKLYGLETDGVVGPYTWNKIVNVYTNL</sequence>
<dbReference type="RefSeq" id="WP_016207872.1">
    <property type="nucleotide sequence ID" value="NZ_ASRV01000150.1"/>
</dbReference>
<reference evidence="2 3" key="1">
    <citation type="submission" date="2013-03" db="EMBL/GenBank/DDBJ databases">
        <title>Whole genome shotgun sequencing of Clostridium sartagoforme AAU1.</title>
        <authorList>
            <person name="Joshi C.G."/>
            <person name="Duggirala S.M."/>
            <person name="Nathani N.M."/>
            <person name="Bhatt V.D."/>
            <person name="Patel A.K."/>
            <person name="Pandya P.R."/>
            <person name="KaPatel J.A."/>
        </authorList>
    </citation>
    <scope>NUCLEOTIDE SEQUENCE [LARGE SCALE GENOMIC DNA]</scope>
    <source>
        <strain evidence="2 3">AAU1</strain>
    </source>
</reference>
<dbReference type="InterPro" id="IPR036366">
    <property type="entry name" value="PGBDSf"/>
</dbReference>
<evidence type="ECO:0000259" key="1">
    <source>
        <dbReference type="Pfam" id="PF01471"/>
    </source>
</evidence>
<comment type="caution">
    <text evidence="2">The sequence shown here is derived from an EMBL/GenBank/DDBJ whole genome shotgun (WGS) entry which is preliminary data.</text>
</comment>
<dbReference type="Proteomes" id="UP000013988">
    <property type="component" value="Unassembled WGS sequence"/>
</dbReference>
<dbReference type="Gene3D" id="1.10.101.10">
    <property type="entry name" value="PGBD-like superfamily/PGBD"/>
    <property type="match status" value="2"/>
</dbReference>
<name>R9C591_9CLOT</name>
<dbReference type="OrthoDB" id="9811296at2"/>
<evidence type="ECO:0000313" key="2">
    <source>
        <dbReference type="EMBL" id="EOR24472.1"/>
    </source>
</evidence>
<keyword evidence="3" id="KW-1185">Reference proteome</keyword>
<gene>
    <name evidence="2" type="ORF">A500_12744</name>
</gene>
<dbReference type="InterPro" id="IPR036365">
    <property type="entry name" value="PGBD-like_sf"/>
</dbReference>
<feature type="domain" description="Peptidoglycan binding-like" evidence="1">
    <location>
        <begin position="331"/>
        <end position="389"/>
    </location>
</feature>
<feature type="domain" description="Peptidoglycan binding-like" evidence="1">
    <location>
        <begin position="442"/>
        <end position="503"/>
    </location>
</feature>
<dbReference type="EMBL" id="ASRV01000150">
    <property type="protein sequence ID" value="EOR24472.1"/>
    <property type="molecule type" value="Genomic_DNA"/>
</dbReference>
<organism evidence="2 3">
    <name type="scientific">Clostridium sartagoforme AAU1</name>
    <dbReference type="NCBI Taxonomy" id="1202534"/>
    <lineage>
        <taxon>Bacteria</taxon>
        <taxon>Bacillati</taxon>
        <taxon>Bacillota</taxon>
        <taxon>Clostridia</taxon>
        <taxon>Eubacteriales</taxon>
        <taxon>Clostridiaceae</taxon>
        <taxon>Clostridium</taxon>
    </lineage>
</organism>
<dbReference type="Pfam" id="PF01471">
    <property type="entry name" value="PG_binding_1"/>
    <property type="match status" value="2"/>
</dbReference>
<proteinExistence type="predicted"/>
<dbReference type="AlphaFoldDB" id="R9C591"/>
<protein>
    <submittedName>
        <fullName evidence="2">Spore cortex-lytic protein</fullName>
    </submittedName>
</protein>
<dbReference type="SUPFAM" id="SSF47090">
    <property type="entry name" value="PGBD-like"/>
    <property type="match status" value="2"/>
</dbReference>
<dbReference type="PATRIC" id="fig|1202534.3.peg.2527"/>
<evidence type="ECO:0000313" key="3">
    <source>
        <dbReference type="Proteomes" id="UP000013988"/>
    </source>
</evidence>